<evidence type="ECO:0000256" key="6">
    <source>
        <dbReference type="SAM" id="MobiDB-lite"/>
    </source>
</evidence>
<keyword evidence="3" id="KW-0812">Transmembrane</keyword>
<evidence type="ECO:0000256" key="3">
    <source>
        <dbReference type="ARBA" id="ARBA00022692"/>
    </source>
</evidence>
<comment type="similarity">
    <text evidence="2">Belongs to the band 7/mec-2 family. HflC subfamily.</text>
</comment>
<dbReference type="InterPro" id="IPR001107">
    <property type="entry name" value="Band_7"/>
</dbReference>
<evidence type="ECO:0000259" key="7">
    <source>
        <dbReference type="SMART" id="SM00244"/>
    </source>
</evidence>
<dbReference type="AlphaFoldDB" id="A0A4U0QLJ3"/>
<comment type="subcellular location">
    <subcellularLocation>
        <location evidence="1">Membrane</location>
        <topology evidence="1">Single-pass membrane protein</topology>
    </subcellularLocation>
</comment>
<dbReference type="InterPro" id="IPR036013">
    <property type="entry name" value="Band_7/SPFH_dom_sf"/>
</dbReference>
<dbReference type="InterPro" id="IPR010200">
    <property type="entry name" value="HflC"/>
</dbReference>
<sequence>MAARTNILTALALPALVVVAVVAGSSLFIVDEREKALVLRIGRVVNVQETPGLNFKLPFIDNVVKYDGRILGLPTSPLEVTPLDDRRLVVDAFARWRITDPVRFRQAVGVQGIQAAEMRLEPIVVDAIRGVLGTVPSTSVLSDDRTSLMNQIRDEARANSAGLGIEIIDVRLTRTDLPEQNLNATYARMRAERNREAADEVARGNEAAQRVRAAADRTVVELTSEARRRSEIIRGEADAQRNAIYADAYGRDPEFFSFTRSLTSYQRALRGENSSMVMQPDSEFFTYLSSDGAENANPAATPVPPGNAAERLGLTLSDVNGDAETLVTPDVIDSEGNRIGESAGVQLTPVPESLAAPPQEPSEMVLPEVQMTPAPDAGQEAPAETAPAETAPAEPAPAEPAPADPAPAEPAPAEPAPAEPAPADAPVEPAPAN</sequence>
<dbReference type="EMBL" id="SUNH01000021">
    <property type="protein sequence ID" value="TJZ82546.1"/>
    <property type="molecule type" value="Genomic_DNA"/>
</dbReference>
<evidence type="ECO:0000256" key="4">
    <source>
        <dbReference type="ARBA" id="ARBA00022989"/>
    </source>
</evidence>
<dbReference type="Pfam" id="PF01145">
    <property type="entry name" value="Band_7"/>
    <property type="match status" value="1"/>
</dbReference>
<dbReference type="Proteomes" id="UP000306223">
    <property type="component" value="Unassembled WGS sequence"/>
</dbReference>
<keyword evidence="9" id="KW-1185">Reference proteome</keyword>
<dbReference type="SMART" id="SM00244">
    <property type="entry name" value="PHB"/>
    <property type="match status" value="1"/>
</dbReference>
<dbReference type="Gene3D" id="3.30.479.30">
    <property type="entry name" value="Band 7 domain"/>
    <property type="match status" value="1"/>
</dbReference>
<dbReference type="CDD" id="cd03405">
    <property type="entry name" value="SPFH_HflC"/>
    <property type="match status" value="1"/>
</dbReference>
<evidence type="ECO:0000313" key="8">
    <source>
        <dbReference type="EMBL" id="TJZ82546.1"/>
    </source>
</evidence>
<keyword evidence="8" id="KW-0378">Hydrolase</keyword>
<dbReference type="GO" id="GO:0008233">
    <property type="term" value="F:peptidase activity"/>
    <property type="evidence" value="ECO:0007669"/>
    <property type="project" value="UniProtKB-KW"/>
</dbReference>
<keyword evidence="4" id="KW-1133">Transmembrane helix</keyword>
<evidence type="ECO:0000256" key="2">
    <source>
        <dbReference type="ARBA" id="ARBA00007862"/>
    </source>
</evidence>
<feature type="region of interest" description="Disordered" evidence="6">
    <location>
        <begin position="342"/>
        <end position="361"/>
    </location>
</feature>
<comment type="caution">
    <text evidence="8">The sequence shown here is derived from an EMBL/GenBank/DDBJ whole genome shotgun (WGS) entry which is preliminary data.</text>
</comment>
<reference evidence="8 9" key="1">
    <citation type="submission" date="2019-04" db="EMBL/GenBank/DDBJ databases">
        <authorList>
            <person name="Li J."/>
        </authorList>
    </citation>
    <scope>NUCLEOTIDE SEQUENCE [LARGE SCALE GENOMIC DNA]</scope>
    <source>
        <strain evidence="8 9">CCTCC AB2016182</strain>
    </source>
</reference>
<evidence type="ECO:0000256" key="1">
    <source>
        <dbReference type="ARBA" id="ARBA00004167"/>
    </source>
</evidence>
<keyword evidence="8" id="KW-0645">Protease</keyword>
<feature type="region of interest" description="Disordered" evidence="6">
    <location>
        <begin position="367"/>
        <end position="433"/>
    </location>
</feature>
<dbReference type="GO" id="GO:0006508">
    <property type="term" value="P:proteolysis"/>
    <property type="evidence" value="ECO:0007669"/>
    <property type="project" value="UniProtKB-KW"/>
</dbReference>
<feature type="compositionally biased region" description="Pro residues" evidence="6">
    <location>
        <begin position="394"/>
        <end position="420"/>
    </location>
</feature>
<dbReference type="PANTHER" id="PTHR42911:SF1">
    <property type="entry name" value="MODULATOR OF FTSH PROTEASE HFLC"/>
    <property type="match status" value="1"/>
</dbReference>
<gene>
    <name evidence="8" type="ORF">FA740_14645</name>
</gene>
<evidence type="ECO:0000256" key="5">
    <source>
        <dbReference type="ARBA" id="ARBA00023136"/>
    </source>
</evidence>
<keyword evidence="5" id="KW-0472">Membrane</keyword>
<feature type="domain" description="Band 7" evidence="7">
    <location>
        <begin position="25"/>
        <end position="189"/>
    </location>
</feature>
<accession>A0A4U0QLJ3</accession>
<dbReference type="GO" id="GO:0016020">
    <property type="term" value="C:membrane"/>
    <property type="evidence" value="ECO:0007669"/>
    <property type="project" value="UniProtKB-SubCell"/>
</dbReference>
<organism evidence="8 9">
    <name type="scientific">Paracoccus hibiscisoli</name>
    <dbReference type="NCBI Taxonomy" id="2023261"/>
    <lineage>
        <taxon>Bacteria</taxon>
        <taxon>Pseudomonadati</taxon>
        <taxon>Pseudomonadota</taxon>
        <taxon>Alphaproteobacteria</taxon>
        <taxon>Rhodobacterales</taxon>
        <taxon>Paracoccaceae</taxon>
        <taxon>Paracoccus</taxon>
    </lineage>
</organism>
<dbReference type="OrthoDB" id="9812991at2"/>
<dbReference type="SUPFAM" id="SSF117892">
    <property type="entry name" value="Band 7/SPFH domain"/>
    <property type="match status" value="1"/>
</dbReference>
<evidence type="ECO:0000313" key="9">
    <source>
        <dbReference type="Proteomes" id="UP000306223"/>
    </source>
</evidence>
<proteinExistence type="inferred from homology"/>
<name>A0A4U0QLJ3_9RHOB</name>
<feature type="compositionally biased region" description="Low complexity" evidence="6">
    <location>
        <begin position="380"/>
        <end position="393"/>
    </location>
</feature>
<protein>
    <submittedName>
        <fullName evidence="8">Protease modulator HflC</fullName>
    </submittedName>
</protein>
<dbReference type="PANTHER" id="PTHR42911">
    <property type="entry name" value="MODULATOR OF FTSH PROTEASE HFLC"/>
    <property type="match status" value="1"/>
</dbReference>